<keyword evidence="2" id="KW-0472">Membrane</keyword>
<feature type="transmembrane region" description="Helical" evidence="2">
    <location>
        <begin position="510"/>
        <end position="531"/>
    </location>
</feature>
<keyword evidence="2" id="KW-0812">Transmembrane</keyword>
<proteinExistence type="predicted"/>
<evidence type="ECO:0000313" key="3">
    <source>
        <dbReference type="EMBL" id="KAJ7767682.1"/>
    </source>
</evidence>
<feature type="transmembrane region" description="Helical" evidence="2">
    <location>
        <begin position="48"/>
        <end position="70"/>
    </location>
</feature>
<organism evidence="3 4">
    <name type="scientific">Mycena metata</name>
    <dbReference type="NCBI Taxonomy" id="1033252"/>
    <lineage>
        <taxon>Eukaryota</taxon>
        <taxon>Fungi</taxon>
        <taxon>Dikarya</taxon>
        <taxon>Basidiomycota</taxon>
        <taxon>Agaricomycotina</taxon>
        <taxon>Agaricomycetes</taxon>
        <taxon>Agaricomycetidae</taxon>
        <taxon>Agaricales</taxon>
        <taxon>Marasmiineae</taxon>
        <taxon>Mycenaceae</taxon>
        <taxon>Mycena</taxon>
    </lineage>
</organism>
<evidence type="ECO:0000256" key="2">
    <source>
        <dbReference type="SAM" id="Phobius"/>
    </source>
</evidence>
<reference evidence="3" key="1">
    <citation type="submission" date="2023-03" db="EMBL/GenBank/DDBJ databases">
        <title>Massive genome expansion in bonnet fungi (Mycena s.s.) driven by repeated elements and novel gene families across ecological guilds.</title>
        <authorList>
            <consortium name="Lawrence Berkeley National Laboratory"/>
            <person name="Harder C.B."/>
            <person name="Miyauchi S."/>
            <person name="Viragh M."/>
            <person name="Kuo A."/>
            <person name="Thoen E."/>
            <person name="Andreopoulos B."/>
            <person name="Lu D."/>
            <person name="Skrede I."/>
            <person name="Drula E."/>
            <person name="Henrissat B."/>
            <person name="Morin E."/>
            <person name="Kohler A."/>
            <person name="Barry K."/>
            <person name="LaButti K."/>
            <person name="Morin E."/>
            <person name="Salamov A."/>
            <person name="Lipzen A."/>
            <person name="Mereny Z."/>
            <person name="Hegedus B."/>
            <person name="Baldrian P."/>
            <person name="Stursova M."/>
            <person name="Weitz H."/>
            <person name="Taylor A."/>
            <person name="Grigoriev I.V."/>
            <person name="Nagy L.G."/>
            <person name="Martin F."/>
            <person name="Kauserud H."/>
        </authorList>
    </citation>
    <scope>NUCLEOTIDE SEQUENCE</scope>
    <source>
        <strain evidence="3">CBHHK182m</strain>
    </source>
</reference>
<dbReference type="EMBL" id="JARKIB010000021">
    <property type="protein sequence ID" value="KAJ7767682.1"/>
    <property type="molecule type" value="Genomic_DNA"/>
</dbReference>
<keyword evidence="2" id="KW-1133">Transmembrane helix</keyword>
<gene>
    <name evidence="3" type="ORF">B0H16DRAFT_1882409</name>
</gene>
<feature type="region of interest" description="Disordered" evidence="1">
    <location>
        <begin position="583"/>
        <end position="618"/>
    </location>
</feature>
<keyword evidence="4" id="KW-1185">Reference proteome</keyword>
<feature type="transmembrane region" description="Helical" evidence="2">
    <location>
        <begin position="735"/>
        <end position="759"/>
    </location>
</feature>
<protein>
    <submittedName>
        <fullName evidence="3">Uncharacterized protein</fullName>
    </submittedName>
</protein>
<feature type="transmembrane region" description="Helical" evidence="2">
    <location>
        <begin position="1106"/>
        <end position="1128"/>
    </location>
</feature>
<sequence>MSSDTVAYSPRYPPSELATSFLGNSKHDEDWRSTVGMPVMQPSFAQKYLLRSVSLTLHICLVLIHIVLLISTIKHWEHRVVFPIEDQQFVRFFVTSTAAMLATISTAILVFVTQKLAMQRNLRSYQTLTATHDNISAWAGLGAAASTLYAQLAVPSSVLEVLKITGYLGCAAILHLTISNTISVETFTSAFPVAGSVSTFGIPEFRNSTTVNSTHDFMTIFPPDFIQWREVLDASQMPGLQGGSLHEVLQFTTREAGAAPVSAVGFNIDCGYIPGVLAEVIPEQGLFQVQFNSSQTLELDNGNFVSNLLMVANSRLEPPTTSNSIILYTTNTVIDSGSRQGSPIILKEQAPAVVKNLTTPTFTPGITQMQILQCFNTIVPQAGTIDTQLNTLRGSLNQTIYKTSSKWLASDEIDRTPPDSTLIGSGLWATVIGTDMNTGRVFTDLDKYLMNYLNLDPYADGVAEKILELHDIENALSSLVAMLFWIAPMLVGGTTAILQDFPRLRLDSSLAIASLGMIASIIQLVLCIGFIHSLHQAGDPVVDGAGLLQMLWLWRSHPELSGFLRAVKQPSSLELRTAGRTPVQLSKTVSSEKQKNQHREEEGSHDGDSADAPIPNQAVRPPKGHSLQSLCIPLHVVLVVIYFILLCLAIAHIEHHIVFPTNSQQTVAHWCKVISHALGTVYYAFLLYLAQNAAISHVVQEYTPFTATHDKVLAWSGIGSALSTLYKQLSLPTSFLGIFSISIYLSSVSILSIITPTLLSVETFNATVRTTVHTQSILEWGESSHNCTLDFIQSTGAFLPWIDSLGESDKLGIYNGTLYDVLIAAYPAIGKDASLVSSVSFNITCGYISEVTVDVDSTDPYSPYRILFSQYGVTFQPAAEFLNGLENTVLIGPQISADSITLYTSNPVFDSAGNRSPVVALPNSTAILNTNMSLQFMACSRSLIHQIVQVNITSRAVLPDSLDPSVFKMRSSWGPYSTSSQISNETSLLESDSWAEIVSLLGVSVLPTDFDVGSLYISETLGLDPLAELAQGAILYLHNIENAVANLAASMFWTAGRIHPTSLDLADLRLGEAFGTAQFSGQLQPPELSTGISTVEHGATVARIDISLVAASIGLAAAIALLCLVFVFPSGKRQSRTHLDNLGFLQIIWVFQHHPEFSEILEQVEVPTDDHLRFAGLSQVRLADALPPEGVF</sequence>
<accession>A0AAD7JLW4</accession>
<evidence type="ECO:0000256" key="1">
    <source>
        <dbReference type="SAM" id="MobiDB-lite"/>
    </source>
</evidence>
<evidence type="ECO:0000313" key="4">
    <source>
        <dbReference type="Proteomes" id="UP001215598"/>
    </source>
</evidence>
<dbReference type="AlphaFoldDB" id="A0AAD7JLW4"/>
<feature type="transmembrane region" description="Helical" evidence="2">
    <location>
        <begin position="630"/>
        <end position="653"/>
    </location>
</feature>
<feature type="transmembrane region" description="Helical" evidence="2">
    <location>
        <begin position="673"/>
        <end position="690"/>
    </location>
</feature>
<comment type="caution">
    <text evidence="3">The sequence shown here is derived from an EMBL/GenBank/DDBJ whole genome shotgun (WGS) entry which is preliminary data.</text>
</comment>
<name>A0AAD7JLW4_9AGAR</name>
<feature type="compositionally biased region" description="Basic and acidic residues" evidence="1">
    <location>
        <begin position="590"/>
        <end position="608"/>
    </location>
</feature>
<feature type="transmembrane region" description="Helical" evidence="2">
    <location>
        <begin position="475"/>
        <end position="498"/>
    </location>
</feature>
<dbReference type="Proteomes" id="UP001215598">
    <property type="component" value="Unassembled WGS sequence"/>
</dbReference>
<feature type="transmembrane region" description="Helical" evidence="2">
    <location>
        <begin position="90"/>
        <end position="113"/>
    </location>
</feature>